<protein>
    <submittedName>
        <fullName evidence="2">Uncharacterized protein</fullName>
    </submittedName>
</protein>
<evidence type="ECO:0000313" key="2">
    <source>
        <dbReference type="EMBL" id="MFB9831628.1"/>
    </source>
</evidence>
<evidence type="ECO:0000313" key="3">
    <source>
        <dbReference type="Proteomes" id="UP001589627"/>
    </source>
</evidence>
<keyword evidence="3" id="KW-1185">Reference proteome</keyword>
<proteinExistence type="predicted"/>
<dbReference type="EMBL" id="JBHLZP010000023">
    <property type="protein sequence ID" value="MFB9831628.1"/>
    <property type="molecule type" value="Genomic_DNA"/>
</dbReference>
<comment type="caution">
    <text evidence="2">The sequence shown here is derived from an EMBL/GenBank/DDBJ whole genome shotgun (WGS) entry which is preliminary data.</text>
</comment>
<evidence type="ECO:0000256" key="1">
    <source>
        <dbReference type="SAM" id="MobiDB-lite"/>
    </source>
</evidence>
<organism evidence="2 3">
    <name type="scientific">Actinoallomurus acaciae</name>
    <dbReference type="NCBI Taxonomy" id="502577"/>
    <lineage>
        <taxon>Bacteria</taxon>
        <taxon>Bacillati</taxon>
        <taxon>Actinomycetota</taxon>
        <taxon>Actinomycetes</taxon>
        <taxon>Streptosporangiales</taxon>
        <taxon>Thermomonosporaceae</taxon>
        <taxon>Actinoallomurus</taxon>
    </lineage>
</organism>
<gene>
    <name evidence="2" type="ORF">ACFFNX_05425</name>
</gene>
<name>A0ABV5Y9C1_9ACTN</name>
<accession>A0ABV5Y9C1</accession>
<dbReference type="RefSeq" id="WP_378196107.1">
    <property type="nucleotide sequence ID" value="NZ_JBHLZP010000023.1"/>
</dbReference>
<feature type="region of interest" description="Disordered" evidence="1">
    <location>
        <begin position="30"/>
        <end position="120"/>
    </location>
</feature>
<sequence>MVTVELACKARQLPLAECVKDASMRMDRIDDADASEAAEGGNGRGRPPADLPGSEDSLSRAESRRGALAANEKPASARPETDTSGPEAYAKRLDTPLADGRPTPREFLRGFRPAEGGLPEVGEREAGDYIARYVGERPWLAGAKDCDPVVQRVLAALDLGQGHALERHEGYADDERLQRRVTALEDPAQLDPLKRAAGIDGCRPGDRAHGCGATATAIQDPTAFAVAIACGIRHPDVLHALRTPYARNVRPDKVQVPIEDLLGADGHEYCSGYVLTPVGGSLPAAQDCRTAWLDAKNHPEREPDVSPPRCTPVHSFAGGTIEYLFRATRAKDGYEISTMYVEPSDSALRGG</sequence>
<dbReference type="Proteomes" id="UP001589627">
    <property type="component" value="Unassembled WGS sequence"/>
</dbReference>
<reference evidence="2 3" key="1">
    <citation type="submission" date="2024-09" db="EMBL/GenBank/DDBJ databases">
        <authorList>
            <person name="Sun Q."/>
            <person name="Mori K."/>
        </authorList>
    </citation>
    <scope>NUCLEOTIDE SEQUENCE [LARGE SCALE GENOMIC DNA]</scope>
    <source>
        <strain evidence="2 3">TBRC 0563</strain>
    </source>
</reference>